<keyword evidence="7 12" id="KW-0067">ATP-binding</keyword>
<evidence type="ECO:0000313" key="12">
    <source>
        <dbReference type="EMBL" id="MBC3863154.1"/>
    </source>
</evidence>
<dbReference type="GO" id="GO:0006865">
    <property type="term" value="P:amino acid transport"/>
    <property type="evidence" value="ECO:0007669"/>
    <property type="project" value="UniProtKB-KW"/>
</dbReference>
<keyword evidence="4" id="KW-0813">Transport</keyword>
<evidence type="ECO:0000256" key="8">
    <source>
        <dbReference type="ARBA" id="ARBA00022967"/>
    </source>
</evidence>
<dbReference type="Proteomes" id="UP000634011">
    <property type="component" value="Unassembled WGS sequence"/>
</dbReference>
<evidence type="ECO:0000256" key="5">
    <source>
        <dbReference type="ARBA" id="ARBA00022475"/>
    </source>
</evidence>
<name>A0A923HG71_9BURK</name>
<evidence type="ECO:0000256" key="7">
    <source>
        <dbReference type="ARBA" id="ARBA00022840"/>
    </source>
</evidence>
<comment type="caution">
    <text evidence="12">The sequence shown here is derived from an EMBL/GenBank/DDBJ whole genome shotgun (WGS) entry which is preliminary data.</text>
</comment>
<proteinExistence type="inferred from homology"/>
<evidence type="ECO:0000256" key="4">
    <source>
        <dbReference type="ARBA" id="ARBA00022448"/>
    </source>
</evidence>
<dbReference type="GO" id="GO:0005524">
    <property type="term" value="F:ATP binding"/>
    <property type="evidence" value="ECO:0007669"/>
    <property type="project" value="UniProtKB-KW"/>
</dbReference>
<evidence type="ECO:0000256" key="2">
    <source>
        <dbReference type="ARBA" id="ARBA00005417"/>
    </source>
</evidence>
<evidence type="ECO:0000256" key="9">
    <source>
        <dbReference type="ARBA" id="ARBA00022970"/>
    </source>
</evidence>
<keyword evidence="9" id="KW-0029">Amino-acid transport</keyword>
<keyword evidence="5" id="KW-1003">Cell membrane</keyword>
<evidence type="ECO:0000313" key="13">
    <source>
        <dbReference type="Proteomes" id="UP000634011"/>
    </source>
</evidence>
<dbReference type="InterPro" id="IPR017871">
    <property type="entry name" value="ABC_transporter-like_CS"/>
</dbReference>
<dbReference type="InterPro" id="IPR050086">
    <property type="entry name" value="MetN_ABC_transporter-like"/>
</dbReference>
<reference evidence="12" key="1">
    <citation type="submission" date="2020-08" db="EMBL/GenBank/DDBJ databases">
        <title>Novel species isolated from subtropical streams in China.</title>
        <authorList>
            <person name="Lu H."/>
        </authorList>
    </citation>
    <scope>NUCLEOTIDE SEQUENCE</scope>
    <source>
        <strain evidence="12">KACC 12607</strain>
    </source>
</reference>
<keyword evidence="13" id="KW-1185">Reference proteome</keyword>
<dbReference type="SUPFAM" id="SSF52540">
    <property type="entry name" value="P-loop containing nucleoside triphosphate hydrolases"/>
    <property type="match status" value="1"/>
</dbReference>
<dbReference type="InterPro" id="IPR003439">
    <property type="entry name" value="ABC_transporter-like_ATP-bd"/>
</dbReference>
<dbReference type="RefSeq" id="WP_186913097.1">
    <property type="nucleotide sequence ID" value="NZ_JACOFV010000012.1"/>
</dbReference>
<dbReference type="PANTHER" id="PTHR43166">
    <property type="entry name" value="AMINO ACID IMPORT ATP-BINDING PROTEIN"/>
    <property type="match status" value="1"/>
</dbReference>
<evidence type="ECO:0000256" key="10">
    <source>
        <dbReference type="ARBA" id="ARBA00023136"/>
    </source>
</evidence>
<gene>
    <name evidence="12" type="ORF">H8K32_13670</name>
</gene>
<comment type="similarity">
    <text evidence="2">Belongs to the ABC transporter superfamily.</text>
</comment>
<dbReference type="FunFam" id="3.40.50.300:FF:000056">
    <property type="entry name" value="Cell division ATP-binding protein FtsE"/>
    <property type="match status" value="1"/>
</dbReference>
<evidence type="ECO:0000256" key="6">
    <source>
        <dbReference type="ARBA" id="ARBA00022741"/>
    </source>
</evidence>
<organism evidence="12 13">
    <name type="scientific">Undibacterium jejuense</name>
    <dbReference type="NCBI Taxonomy" id="1344949"/>
    <lineage>
        <taxon>Bacteria</taxon>
        <taxon>Pseudomonadati</taxon>
        <taxon>Pseudomonadota</taxon>
        <taxon>Betaproteobacteria</taxon>
        <taxon>Burkholderiales</taxon>
        <taxon>Oxalobacteraceae</taxon>
        <taxon>Undibacterium</taxon>
    </lineage>
</organism>
<dbReference type="InterPro" id="IPR027417">
    <property type="entry name" value="P-loop_NTPase"/>
</dbReference>
<accession>A0A923HG71</accession>
<dbReference type="GO" id="GO:0005886">
    <property type="term" value="C:plasma membrane"/>
    <property type="evidence" value="ECO:0007669"/>
    <property type="project" value="UniProtKB-ARBA"/>
</dbReference>
<protein>
    <recommendedName>
        <fullName evidence="3">Cell division ATP-binding protein FtsE</fullName>
    </recommendedName>
</protein>
<feature type="domain" description="ABC transporter" evidence="11">
    <location>
        <begin position="6"/>
        <end position="247"/>
    </location>
</feature>
<sequence length="265" mass="28764">MSQPVIRLSAVSKSFPVHDGSTFHAVNNVSLEIAQGDIFGLIGKSGAGKSSLLRLINLLEQPDSGSIVVAGQELTQLNKKSLRSARQQIGMIFQQFNLLQNANVFDNVAFPLKIHGALSKQEIAERVKQCLAIVGLENKTFSYPAQLSGGQKQRVAIARALASRPQVLLCDEPTSALDAETTREVLNTLRDINQRLGVTIVIVSHELSVLSSLCKHVAVIADGEIAESFAIAETSQLRVTALGRELSCHWHEEHSNTHHKDAAHV</sequence>
<dbReference type="PROSITE" id="PS50893">
    <property type="entry name" value="ABC_TRANSPORTER_2"/>
    <property type="match status" value="1"/>
</dbReference>
<dbReference type="SMART" id="SM00382">
    <property type="entry name" value="AAA"/>
    <property type="match status" value="1"/>
</dbReference>
<dbReference type="PANTHER" id="PTHR43166:SF30">
    <property type="entry name" value="METHIONINE IMPORT ATP-BINDING PROTEIN METN"/>
    <property type="match status" value="1"/>
</dbReference>
<dbReference type="GO" id="GO:0016887">
    <property type="term" value="F:ATP hydrolysis activity"/>
    <property type="evidence" value="ECO:0007669"/>
    <property type="project" value="InterPro"/>
</dbReference>
<evidence type="ECO:0000256" key="3">
    <source>
        <dbReference type="ARBA" id="ARBA00020019"/>
    </source>
</evidence>
<dbReference type="Pfam" id="PF00005">
    <property type="entry name" value="ABC_tran"/>
    <property type="match status" value="1"/>
</dbReference>
<keyword evidence="10" id="KW-0472">Membrane</keyword>
<comment type="function">
    <text evidence="1">Part of the ABC transporter FtsEX involved in cellular division. Important for assembly or stability of the septal ring.</text>
</comment>
<evidence type="ECO:0000259" key="11">
    <source>
        <dbReference type="PROSITE" id="PS50893"/>
    </source>
</evidence>
<evidence type="ECO:0000256" key="1">
    <source>
        <dbReference type="ARBA" id="ARBA00002579"/>
    </source>
</evidence>
<dbReference type="EMBL" id="JACOFV010000012">
    <property type="protein sequence ID" value="MBC3863154.1"/>
    <property type="molecule type" value="Genomic_DNA"/>
</dbReference>
<keyword evidence="6" id="KW-0547">Nucleotide-binding</keyword>
<dbReference type="AlphaFoldDB" id="A0A923HG71"/>
<dbReference type="PROSITE" id="PS00211">
    <property type="entry name" value="ABC_TRANSPORTER_1"/>
    <property type="match status" value="1"/>
</dbReference>
<keyword evidence="8" id="KW-1278">Translocase</keyword>
<dbReference type="Gene3D" id="3.40.50.300">
    <property type="entry name" value="P-loop containing nucleotide triphosphate hydrolases"/>
    <property type="match status" value="1"/>
</dbReference>
<dbReference type="InterPro" id="IPR003593">
    <property type="entry name" value="AAA+_ATPase"/>
</dbReference>